<accession>A0A090RT23</accession>
<keyword evidence="2" id="KW-1185">Reference proteome</keyword>
<evidence type="ECO:0000313" key="2">
    <source>
        <dbReference type="Proteomes" id="UP000029228"/>
    </source>
</evidence>
<organism evidence="1 2">
    <name type="scientific">Vibrio maritimus</name>
    <dbReference type="NCBI Taxonomy" id="990268"/>
    <lineage>
        <taxon>Bacteria</taxon>
        <taxon>Pseudomonadati</taxon>
        <taxon>Pseudomonadota</taxon>
        <taxon>Gammaproteobacteria</taxon>
        <taxon>Vibrionales</taxon>
        <taxon>Vibrionaceae</taxon>
        <taxon>Vibrio</taxon>
    </lineage>
</organism>
<gene>
    <name evidence="1" type="ORF">JCM19235_1968</name>
</gene>
<dbReference type="Proteomes" id="UP000029228">
    <property type="component" value="Unassembled WGS sequence"/>
</dbReference>
<sequence length="267" mass="28508">MAIVYIRTYQASPYVTQQSTNLPVFGGEKGLGSVWAARHSGITSGVLFVESLIHKVMTDSGSGGQINANNLALLDNGIDYRDGKLYPSQNYRKVTHAPVTLAAPTDGTSPCAKALYRDVSVNQKLFGGYSWNEMVWSSTSNWGGAIAADTSASQAYTAGTLYKFSSGNKYPLSMYRCMAGFTGVIDTGYVQDPSTGNITDTSGNVYMVPHANGWNDDSTIRIIDGVGTFNNLAGVSCGYAQALPLSQEAGLEPSTCRLTNSRCRSIN</sequence>
<dbReference type="AlphaFoldDB" id="A0A090RT23"/>
<reference evidence="1 2" key="1">
    <citation type="submission" date="2014-09" db="EMBL/GenBank/DDBJ databases">
        <title>Vibrio maritimus JCM 19235. (C45) whole genome shotgun sequence.</title>
        <authorList>
            <person name="Sawabe T."/>
            <person name="Meirelles P."/>
            <person name="Nakanishi M."/>
            <person name="Sayaka M."/>
            <person name="Hattori M."/>
            <person name="Ohkuma M."/>
        </authorList>
    </citation>
    <scope>NUCLEOTIDE SEQUENCE [LARGE SCALE GENOMIC DNA]</scope>
    <source>
        <strain evidence="2">JCM19235</strain>
    </source>
</reference>
<name>A0A090RT23_9VIBR</name>
<dbReference type="EMBL" id="BBMR01000003">
    <property type="protein sequence ID" value="GAL18545.1"/>
    <property type="molecule type" value="Genomic_DNA"/>
</dbReference>
<evidence type="ECO:0000313" key="1">
    <source>
        <dbReference type="EMBL" id="GAL18545.1"/>
    </source>
</evidence>
<proteinExistence type="predicted"/>
<comment type="caution">
    <text evidence="1">The sequence shown here is derived from an EMBL/GenBank/DDBJ whole genome shotgun (WGS) entry which is preliminary data.</text>
</comment>
<protein>
    <submittedName>
        <fullName evidence="1">Uncharacterized protein</fullName>
    </submittedName>
</protein>
<dbReference type="STRING" id="990268.JCM19235_1968"/>